<evidence type="ECO:0000256" key="6">
    <source>
        <dbReference type="ARBA" id="ARBA00022753"/>
    </source>
</evidence>
<keyword evidence="10" id="KW-1185">Reference proteome</keyword>
<evidence type="ECO:0000256" key="3">
    <source>
        <dbReference type="ARBA" id="ARBA00005823"/>
    </source>
</evidence>
<keyword evidence="6" id="KW-0967">Endosome</keyword>
<organism evidence="9 10">
    <name type="scientific">Oopsacas minuta</name>
    <dbReference type="NCBI Taxonomy" id="111878"/>
    <lineage>
        <taxon>Eukaryota</taxon>
        <taxon>Metazoa</taxon>
        <taxon>Porifera</taxon>
        <taxon>Hexactinellida</taxon>
        <taxon>Hexasterophora</taxon>
        <taxon>Lyssacinosida</taxon>
        <taxon>Leucopsacidae</taxon>
        <taxon>Oopsacas</taxon>
    </lineage>
</organism>
<accession>A0AAV7K312</accession>
<gene>
    <name evidence="9" type="ORF">LOD99_2378</name>
</gene>
<name>A0AAV7K312_9METZ</name>
<dbReference type="InterPro" id="IPR014772">
    <property type="entry name" value="Munc13_dom-2"/>
</dbReference>
<dbReference type="EMBL" id="JAKMXF010000210">
    <property type="protein sequence ID" value="KAI6655089.1"/>
    <property type="molecule type" value="Genomic_DNA"/>
</dbReference>
<dbReference type="InterPro" id="IPR052095">
    <property type="entry name" value="UNC-13_domain"/>
</dbReference>
<sequence length="1185" mass="136217">MARKFSLGNLIGKGEGENKINFHNFRDAIKTKWKTNLNIGGALRKSRTDTNFQKLKDDLSRALDGDIASLNRVKEYTLKRKMQLKVSVPKEEFHILEDADFIHQILTECDQISPGANVFKSEKGCPIKKMNSGSDAVMSKPKLNENERNELYMLSAIAYDLISLEESQKNPTNVSKDEIGLENSLTLMQEVLHVPKDLIKGLEERVHTCSEYGFYLSVDLHQAQNTKTTIQDSKTQLYCRVGYISREAVEHKKLNLDGKGTLVHTSQSVADSQNPVWEENYKLPLISKADYLLIELWKSKTNKKGTKSSDEHLNRCLIKLDSHMEEINDQMFDLISTSGKGTQWEILLSIKIIASASQLNFLTQYDSTEKLEIYRTFTCELTLHLNRNNITLNFNKYIQPFERIKNKLVEILDLNHFQVRAIAFECAELWSQSRQLSREDVEICVAMLNSHWDTTDNILSTGQRTRLIKQICNLLEHEMKRLEYLLIEFPPTQLNSIPCVETLFSIVFGTYTFLLNRTALEFITNYDANYDINNDITKRLIKGISTWYKDTSQAILIRTTPKSQLESLVTLCELILLLMESSDLSYKDAISVASIDYSNLIVFTIDKGLSKEIEETAQLILTEEPKIGEDINKLYFMAFLLYRKVSLILKKIVLSKSAVNTFKLSSLDEWFRSYLNHWILALREVSMKNIETTIEIESDDDIHEYKGIKVSSSAIDIALCLLPSYLFYNKLEDWVDIQDRFHLALQTIQLNVDALLKYSQRMSERVSNLVKDINPFELSTATCVLLNNGYCIRHYLEEAPERMHWENLKSFLEEGVQKNAIYELIECCLGKISAIEWECMRNIGKVFKPQFSTFYTEFISTPQPAEDAIDNLMKWLLRIVNTAIQNLSSELFIPLLEEMWRRTLECIAEYKDPLKSKGNNSKILESLVILYEFFDNDGKGIGTEKIDGTIYDSLVEHFSLYLHESHELIMMFGRDVSEFCRHAPDKRGSCNFSVAFLVDKEILEINIIQVGCLPTPNTSGSVSVYLQASVLPKYYETKNYECKTELKKYESSMVIDELISIAVAKLGMQQGFLLQISLYYRSSHKMGIYSEYGGSMFLTSDYIGQMKSTGSMVDLLTGKNEVRKPIKMSFVDPGEYEILSILRERRHEDAIINGFIDSVTRGVKEGRRLTDGIEGTKKFLNKFRK</sequence>
<reference evidence="9 10" key="1">
    <citation type="journal article" date="2023" name="BMC Biol.">
        <title>The compact genome of the sponge Oopsacas minuta (Hexactinellida) is lacking key metazoan core genes.</title>
        <authorList>
            <person name="Santini S."/>
            <person name="Schenkelaars Q."/>
            <person name="Jourda C."/>
            <person name="Duchesne M."/>
            <person name="Belahbib H."/>
            <person name="Rocher C."/>
            <person name="Selva M."/>
            <person name="Riesgo A."/>
            <person name="Vervoort M."/>
            <person name="Leys S.P."/>
            <person name="Kodjabachian L."/>
            <person name="Le Bivic A."/>
            <person name="Borchiellini C."/>
            <person name="Claverie J.M."/>
            <person name="Renard E."/>
        </authorList>
    </citation>
    <scope>NUCLEOTIDE SEQUENCE [LARGE SCALE GENOMIC DNA]</scope>
    <source>
        <strain evidence="9">SPO-2</strain>
    </source>
</reference>
<feature type="domain" description="MHD2" evidence="8">
    <location>
        <begin position="866"/>
        <end position="972"/>
    </location>
</feature>
<comment type="similarity">
    <text evidence="3">Belongs to the unc-13 family.</text>
</comment>
<dbReference type="Pfam" id="PF00168">
    <property type="entry name" value="C2"/>
    <property type="match status" value="1"/>
</dbReference>
<dbReference type="Proteomes" id="UP001165289">
    <property type="component" value="Unassembled WGS sequence"/>
</dbReference>
<evidence type="ECO:0000256" key="5">
    <source>
        <dbReference type="ARBA" id="ARBA00022490"/>
    </source>
</evidence>
<keyword evidence="5" id="KW-0963">Cytoplasm</keyword>
<comment type="subcellular location">
    <subcellularLocation>
        <location evidence="1">Cytoplasm</location>
    </subcellularLocation>
    <subcellularLocation>
        <location evidence="2">Late endosome</location>
    </subcellularLocation>
</comment>
<evidence type="ECO:0000259" key="7">
    <source>
        <dbReference type="PROSITE" id="PS51258"/>
    </source>
</evidence>
<dbReference type="Gene3D" id="2.60.40.150">
    <property type="entry name" value="C2 domain"/>
    <property type="match status" value="1"/>
</dbReference>
<evidence type="ECO:0000259" key="8">
    <source>
        <dbReference type="PROSITE" id="PS51259"/>
    </source>
</evidence>
<protein>
    <submittedName>
        <fullName evidence="9">Uncharacterized protein</fullName>
    </submittedName>
</protein>
<dbReference type="GO" id="GO:0099503">
    <property type="term" value="C:secretory vesicle"/>
    <property type="evidence" value="ECO:0007669"/>
    <property type="project" value="TreeGrafter"/>
</dbReference>
<keyword evidence="4" id="KW-0268">Exocytosis</keyword>
<dbReference type="InterPro" id="IPR000008">
    <property type="entry name" value="C2_dom"/>
</dbReference>
<dbReference type="SUPFAM" id="SSF49562">
    <property type="entry name" value="C2 domain (Calcium/lipid-binding domain, CaLB)"/>
    <property type="match status" value="1"/>
</dbReference>
<dbReference type="PANTHER" id="PTHR45999">
    <property type="entry name" value="UNC-13-4A, ISOFORM B"/>
    <property type="match status" value="1"/>
</dbReference>
<evidence type="ECO:0000256" key="2">
    <source>
        <dbReference type="ARBA" id="ARBA00004603"/>
    </source>
</evidence>
<comment type="caution">
    <text evidence="9">The sequence shown here is derived from an EMBL/GenBank/DDBJ whole genome shotgun (WGS) entry which is preliminary data.</text>
</comment>
<evidence type="ECO:0000313" key="9">
    <source>
        <dbReference type="EMBL" id="KAI6655089.1"/>
    </source>
</evidence>
<evidence type="ECO:0000256" key="4">
    <source>
        <dbReference type="ARBA" id="ARBA00022483"/>
    </source>
</evidence>
<proteinExistence type="inferred from homology"/>
<dbReference type="PROSITE" id="PS51258">
    <property type="entry name" value="MHD1"/>
    <property type="match status" value="1"/>
</dbReference>
<evidence type="ECO:0000313" key="10">
    <source>
        <dbReference type="Proteomes" id="UP001165289"/>
    </source>
</evidence>
<dbReference type="AlphaFoldDB" id="A0AAV7K312"/>
<dbReference type="GO" id="GO:0006887">
    <property type="term" value="P:exocytosis"/>
    <property type="evidence" value="ECO:0007669"/>
    <property type="project" value="UniProtKB-KW"/>
</dbReference>
<dbReference type="InterPro" id="IPR035892">
    <property type="entry name" value="C2_domain_sf"/>
</dbReference>
<evidence type="ECO:0000256" key="1">
    <source>
        <dbReference type="ARBA" id="ARBA00004496"/>
    </source>
</evidence>
<dbReference type="PANTHER" id="PTHR45999:SF4">
    <property type="entry name" value="UNC-13-4A, ISOFORM B"/>
    <property type="match status" value="1"/>
</dbReference>
<dbReference type="InterPro" id="IPR014770">
    <property type="entry name" value="Munc13_1"/>
</dbReference>
<dbReference type="GO" id="GO:0005770">
    <property type="term" value="C:late endosome"/>
    <property type="evidence" value="ECO:0007669"/>
    <property type="project" value="UniProtKB-SubCell"/>
</dbReference>
<dbReference type="PROSITE" id="PS51259">
    <property type="entry name" value="MHD2"/>
    <property type="match status" value="1"/>
</dbReference>
<dbReference type="Gene3D" id="1.10.357.50">
    <property type="match status" value="1"/>
</dbReference>
<feature type="domain" description="MHD1" evidence="7">
    <location>
        <begin position="639"/>
        <end position="762"/>
    </location>
</feature>